<reference evidence="2" key="1">
    <citation type="journal article" date="2020" name="Nature">
        <title>Giant virus diversity and host interactions through global metagenomics.</title>
        <authorList>
            <person name="Schulz F."/>
            <person name="Roux S."/>
            <person name="Paez-Espino D."/>
            <person name="Jungbluth S."/>
            <person name="Walsh D.A."/>
            <person name="Denef V.J."/>
            <person name="McMahon K.D."/>
            <person name="Konstantinidis K.T."/>
            <person name="Eloe-Fadrosh E.A."/>
            <person name="Kyrpides N.C."/>
            <person name="Woyke T."/>
        </authorList>
    </citation>
    <scope>NUCLEOTIDE SEQUENCE</scope>
    <source>
        <strain evidence="2">GVMAG-M-3300023174-116</strain>
    </source>
</reference>
<keyword evidence="1" id="KW-1133">Transmembrane helix</keyword>
<keyword evidence="1" id="KW-0472">Membrane</keyword>
<dbReference type="EMBL" id="MN739535">
    <property type="protein sequence ID" value="QHT11556.1"/>
    <property type="molecule type" value="Genomic_DNA"/>
</dbReference>
<accession>A0A6C0D3D5</accession>
<proteinExistence type="predicted"/>
<sequence length="157" mass="18186">MAKHKSMKSFQKASSLKKLYVTFASLALLFILSIIVHFVFYKQFREGAQNMNDFYIEVAIIYYKDPASGIVIESCDDINNFFKFHNYYKAKERMYVGKDDSSRIAVYKLPSSSILTAADYPIGVLSMVSPTYGRYYITHFTKIRNTNFVETIRPYLG</sequence>
<keyword evidence="1" id="KW-0812">Transmembrane</keyword>
<dbReference type="AlphaFoldDB" id="A0A6C0D3D5"/>
<name>A0A6C0D3D5_9ZZZZ</name>
<evidence type="ECO:0000256" key="1">
    <source>
        <dbReference type="SAM" id="Phobius"/>
    </source>
</evidence>
<feature type="transmembrane region" description="Helical" evidence="1">
    <location>
        <begin position="20"/>
        <end position="41"/>
    </location>
</feature>
<protein>
    <submittedName>
        <fullName evidence="2">Uncharacterized protein</fullName>
    </submittedName>
</protein>
<evidence type="ECO:0000313" key="2">
    <source>
        <dbReference type="EMBL" id="QHT11556.1"/>
    </source>
</evidence>
<organism evidence="2">
    <name type="scientific">viral metagenome</name>
    <dbReference type="NCBI Taxonomy" id="1070528"/>
    <lineage>
        <taxon>unclassified sequences</taxon>
        <taxon>metagenomes</taxon>
        <taxon>organismal metagenomes</taxon>
    </lineage>
</organism>